<dbReference type="SUPFAM" id="SSF49464">
    <property type="entry name" value="Carboxypeptidase regulatory domain-like"/>
    <property type="match status" value="2"/>
</dbReference>
<keyword evidence="2" id="KW-0645">Protease</keyword>
<dbReference type="Gene3D" id="2.60.40.10">
    <property type="entry name" value="Immunoglobulins"/>
    <property type="match status" value="1"/>
</dbReference>
<dbReference type="AlphaFoldDB" id="A0A3A8J9F0"/>
<proteinExistence type="predicted"/>
<dbReference type="RefSeq" id="WP_120541956.1">
    <property type="nucleotide sequence ID" value="NZ_RAVZ01000119.1"/>
</dbReference>
<protein>
    <submittedName>
        <fullName evidence="2">Carboxypeptidase regulatory-like domain-containing protein</fullName>
    </submittedName>
</protein>
<keyword evidence="2" id="KW-0121">Carboxypeptidase</keyword>
<dbReference type="InterPro" id="IPR013783">
    <property type="entry name" value="Ig-like_fold"/>
</dbReference>
<comment type="caution">
    <text evidence="2">The sequence shown here is derived from an EMBL/GenBank/DDBJ whole genome shotgun (WGS) entry which is preliminary data.</text>
</comment>
<evidence type="ECO:0000313" key="2">
    <source>
        <dbReference type="EMBL" id="RKG86143.1"/>
    </source>
</evidence>
<sequence>MRQENRRQALIIAGIVGLLLVTYVLRGHGAASNRGSRSATVGASSGSFVTGLRVTPVPGASLRIVGLVRDARGPVAGVSVSASHVEPEETLSERSCPPSYESTKARARLTDCWNTAYEELLEQVSARQGEARILAEATTEEDGTFVLDGLPEGTVTLWALGPEGAAKVHDVAAGRQDVVLALEDGHVFEGIVVQDVHEREPIAGARLTLFSHEHTRFFDATSDARGRFRIGPLPSATYALLATAAGRTPRLLREANPLDSEVILLGHPSHYAGQVVSAQGAPAPGVHVRMLSPWNDMASYRTTTDAQGRFDFRVAGAHRNTLFAQTPEQNAFATVETGPREDLVLTLEPGVILQGTVRDDAGKPIEGARISAPPMMDEESTAGGGRAVTDASGHYQLGPLLAVRTHVMARADRHLMESSTLRMVDGDTGPLDFTLPRAVSVEGVLVDEEGQPLTNKELRLRQGPMTDPQAGDPLAATRTDDAGRFTLDAPTGGPGWLDVYDSDFLPGRLAVTIPSQEVRMVMHRGASVSVTVRNAAGAPLDDLEVTLWKRDARNWSERSKRTDEQGRATLRGLTPGHYVVEAVNPTRDVDQRTSRPLDIVEGVNPEVTLRMEEGRTLRGVVVDIRGRPLAGAAVRAHVPDGDTPHYRARTDDDYTVDGLERNEPRGVLTDDEGRFTLRHLSGPRHELSVDLEDHRVEPSRCQGVTSPRKDTLRVGSDVDEVRLVLRRTPHVRGRVVAEGGAALPSFEVNGRHSRLPDGRFELTVEETGDWRLRVEAADFAPLERTLTLDDTDVDLGVLTLTQGRTVRVLLRDAETGAPFNGRLYSDSGSKVAVAVTYRIRAEGALEGPPYPDKHRVVPELDGTLVMKHLPATAFTVELEVPTYLPLHRSVGAQEETFTASLGRGARVSGHVRDAQGRPAHARIILWNPDGDRHELYPPPGDFSFRAVPPGLYTASAYPLEDSDPLFFPNRSVTIPPTGEVTLTFDAAGASVTLALRTQGDIDTALLLPGQVPLPTSAKAAERLEILQHPFKQWEGLSLIYRRVPAGHYTLFGMNRAKDRIHREELDVPAEGTPSHDVRPVWIPLAP</sequence>
<dbReference type="Proteomes" id="UP000268094">
    <property type="component" value="Unassembled WGS sequence"/>
</dbReference>
<dbReference type="InterPro" id="IPR008969">
    <property type="entry name" value="CarboxyPept-like_regulatory"/>
</dbReference>
<dbReference type="GO" id="GO:0030246">
    <property type="term" value="F:carbohydrate binding"/>
    <property type="evidence" value="ECO:0007669"/>
    <property type="project" value="InterPro"/>
</dbReference>
<feature type="region of interest" description="Disordered" evidence="1">
    <location>
        <begin position="80"/>
        <end position="99"/>
    </location>
</feature>
<dbReference type="EMBL" id="RAVZ01000119">
    <property type="protein sequence ID" value="RKG86143.1"/>
    <property type="molecule type" value="Genomic_DNA"/>
</dbReference>
<evidence type="ECO:0000313" key="3">
    <source>
        <dbReference type="Proteomes" id="UP000268094"/>
    </source>
</evidence>
<dbReference type="SUPFAM" id="SSF49452">
    <property type="entry name" value="Starch-binding domain-like"/>
    <property type="match status" value="1"/>
</dbReference>
<dbReference type="InterPro" id="IPR013784">
    <property type="entry name" value="Carb-bd-like_fold"/>
</dbReference>
<keyword evidence="2" id="KW-0378">Hydrolase</keyword>
<dbReference type="GO" id="GO:0004180">
    <property type="term" value="F:carboxypeptidase activity"/>
    <property type="evidence" value="ECO:0007669"/>
    <property type="project" value="UniProtKB-KW"/>
</dbReference>
<accession>A0A3A8J9F0</accession>
<dbReference type="Pfam" id="PF13620">
    <property type="entry name" value="CarboxypepD_reg"/>
    <property type="match status" value="1"/>
</dbReference>
<keyword evidence="3" id="KW-1185">Reference proteome</keyword>
<name>A0A3A8J9F0_9BACT</name>
<gene>
    <name evidence="2" type="ORF">D7V88_18445</name>
</gene>
<dbReference type="SUPFAM" id="SSF49478">
    <property type="entry name" value="Cna protein B-type domain"/>
    <property type="match status" value="1"/>
</dbReference>
<evidence type="ECO:0000256" key="1">
    <source>
        <dbReference type="SAM" id="MobiDB-lite"/>
    </source>
</evidence>
<feature type="region of interest" description="Disordered" evidence="1">
    <location>
        <begin position="363"/>
        <end position="385"/>
    </location>
</feature>
<reference evidence="3" key="1">
    <citation type="submission" date="2018-09" db="EMBL/GenBank/DDBJ databases">
        <authorList>
            <person name="Livingstone P.G."/>
            <person name="Whitworth D.E."/>
        </authorList>
    </citation>
    <scope>NUCLEOTIDE SEQUENCE [LARGE SCALE GENOMIC DNA]</scope>
    <source>
        <strain evidence="3">CA054A</strain>
    </source>
</reference>
<dbReference type="Gene3D" id="2.60.40.1120">
    <property type="entry name" value="Carboxypeptidase-like, regulatory domain"/>
    <property type="match status" value="1"/>
</dbReference>
<organism evidence="2 3">
    <name type="scientific">Corallococcus terminator</name>
    <dbReference type="NCBI Taxonomy" id="2316733"/>
    <lineage>
        <taxon>Bacteria</taxon>
        <taxon>Pseudomonadati</taxon>
        <taxon>Myxococcota</taxon>
        <taxon>Myxococcia</taxon>
        <taxon>Myxococcales</taxon>
        <taxon>Cystobacterineae</taxon>
        <taxon>Myxococcaceae</taxon>
        <taxon>Corallococcus</taxon>
    </lineage>
</organism>
<dbReference type="OrthoDB" id="5499103at2"/>